<keyword evidence="2" id="KW-0813">Transport</keyword>
<reference evidence="9" key="1">
    <citation type="submission" date="2015-08" db="EMBL/GenBank/DDBJ databases">
        <authorList>
            <person name="Babu N.S."/>
            <person name="Beckwith C.J."/>
            <person name="Beseler K.G."/>
            <person name="Brison A."/>
            <person name="Carone J.V."/>
            <person name="Caskin T.P."/>
            <person name="Diamond M."/>
            <person name="Durham M.E."/>
            <person name="Foxe J.M."/>
            <person name="Go M."/>
            <person name="Henderson B.A."/>
            <person name="Jones I.B."/>
            <person name="McGettigan J.A."/>
            <person name="Micheletti S.J."/>
            <person name="Nasrallah M.E."/>
            <person name="Ortiz D."/>
            <person name="Piller C.R."/>
            <person name="Privatt S.R."/>
            <person name="Schneider S.L."/>
            <person name="Sharp S."/>
            <person name="Smith T.C."/>
            <person name="Stanton J.D."/>
            <person name="Ullery H.E."/>
            <person name="Wilson R.J."/>
            <person name="Serrano M.G."/>
            <person name="Buck G."/>
            <person name="Lee V."/>
            <person name="Wang Y."/>
            <person name="Carvalho R."/>
            <person name="Voegtly L."/>
            <person name="Shi R."/>
            <person name="Duckworth R."/>
            <person name="Johnson A."/>
            <person name="Loviza R."/>
            <person name="Walstead R."/>
            <person name="Shah Z."/>
            <person name="Kiflezghi M."/>
            <person name="Wade K."/>
            <person name="Ball S.L."/>
            <person name="Bradley K.W."/>
            <person name="Asai D.J."/>
            <person name="Bowman C.A."/>
            <person name="Russell D.A."/>
            <person name="Pope W.H."/>
            <person name="Jacobs-Sera D."/>
            <person name="Hendrix R.W."/>
            <person name="Hatfull G.F."/>
        </authorList>
    </citation>
    <scope>NUCLEOTIDE SEQUENCE</scope>
</reference>
<evidence type="ECO:0000256" key="2">
    <source>
        <dbReference type="ARBA" id="ARBA00022448"/>
    </source>
</evidence>
<organism evidence="9">
    <name type="scientific">metagenome</name>
    <dbReference type="NCBI Taxonomy" id="256318"/>
    <lineage>
        <taxon>unclassified sequences</taxon>
        <taxon>metagenomes</taxon>
    </lineage>
</organism>
<comment type="subcellular location">
    <subcellularLocation>
        <location evidence="1">Cell membrane</location>
        <topology evidence="1">Single-pass membrane protein</topology>
    </subcellularLocation>
</comment>
<keyword evidence="5" id="KW-0653">Protein transport</keyword>
<dbReference type="NCBIfam" id="TIGR00739">
    <property type="entry name" value="yajC"/>
    <property type="match status" value="1"/>
</dbReference>
<keyword evidence="4" id="KW-0812">Transmembrane</keyword>
<dbReference type="PRINTS" id="PR01853">
    <property type="entry name" value="YAJCTRNLCASE"/>
</dbReference>
<evidence type="ECO:0000256" key="3">
    <source>
        <dbReference type="ARBA" id="ARBA00022475"/>
    </source>
</evidence>
<protein>
    <submittedName>
        <fullName evidence="9">Protein translocase subunit yajC</fullName>
    </submittedName>
</protein>
<evidence type="ECO:0000256" key="4">
    <source>
        <dbReference type="ARBA" id="ARBA00022692"/>
    </source>
</evidence>
<dbReference type="Pfam" id="PF02699">
    <property type="entry name" value="YajC"/>
    <property type="match status" value="1"/>
</dbReference>
<proteinExistence type="predicted"/>
<dbReference type="PANTHER" id="PTHR33909:SF1">
    <property type="entry name" value="SEC TRANSLOCON ACCESSORY COMPLEX SUBUNIT YAJC"/>
    <property type="match status" value="1"/>
</dbReference>
<keyword evidence="3" id="KW-1003">Cell membrane</keyword>
<dbReference type="AlphaFoldDB" id="A0A2P2BY93"/>
<dbReference type="EMBL" id="CZKA01000014">
    <property type="protein sequence ID" value="CUR54693.1"/>
    <property type="molecule type" value="Genomic_DNA"/>
</dbReference>
<gene>
    <name evidence="9" type="ORF">NOCA2210043</name>
</gene>
<evidence type="ECO:0000256" key="7">
    <source>
        <dbReference type="ARBA" id="ARBA00023010"/>
    </source>
</evidence>
<evidence type="ECO:0000256" key="6">
    <source>
        <dbReference type="ARBA" id="ARBA00022989"/>
    </source>
</evidence>
<keyword evidence="6" id="KW-1133">Transmembrane helix</keyword>
<dbReference type="SMART" id="SM01323">
    <property type="entry name" value="YajC"/>
    <property type="match status" value="1"/>
</dbReference>
<evidence type="ECO:0000313" key="9">
    <source>
        <dbReference type="EMBL" id="CUR54693.1"/>
    </source>
</evidence>
<evidence type="ECO:0000256" key="5">
    <source>
        <dbReference type="ARBA" id="ARBA00022927"/>
    </source>
</evidence>
<dbReference type="GO" id="GO:0005886">
    <property type="term" value="C:plasma membrane"/>
    <property type="evidence" value="ECO:0007669"/>
    <property type="project" value="UniProtKB-SubCell"/>
</dbReference>
<name>A0A2P2BY93_9ZZZZ</name>
<dbReference type="PANTHER" id="PTHR33909">
    <property type="entry name" value="SEC TRANSLOCON ACCESSORY COMPLEX SUBUNIT YAJC"/>
    <property type="match status" value="1"/>
</dbReference>
<keyword evidence="7" id="KW-0811">Translocation</keyword>
<sequence length="90" mass="9619">MPDLVAVLPLVGIALLFWLLIVRPASRRQQQLRSVQQSLSVGDQVVLAAGLYGIIRSIDDDKIGLEVADGVVVTAARGAIVDVIDAERSK</sequence>
<evidence type="ECO:0000256" key="8">
    <source>
        <dbReference type="ARBA" id="ARBA00023136"/>
    </source>
</evidence>
<dbReference type="GO" id="GO:0015031">
    <property type="term" value="P:protein transport"/>
    <property type="evidence" value="ECO:0007669"/>
    <property type="project" value="UniProtKB-KW"/>
</dbReference>
<accession>A0A2P2BY93</accession>
<evidence type="ECO:0000256" key="1">
    <source>
        <dbReference type="ARBA" id="ARBA00004162"/>
    </source>
</evidence>
<dbReference type="InterPro" id="IPR003849">
    <property type="entry name" value="Preprotein_translocase_YajC"/>
</dbReference>
<keyword evidence="8" id="KW-0472">Membrane</keyword>